<proteinExistence type="predicted"/>
<protein>
    <submittedName>
        <fullName evidence="1">Uncharacterized protein</fullName>
    </submittedName>
</protein>
<accession>A0AAW2MMD3</accession>
<name>A0AAW2MMD3_9LAMI</name>
<reference evidence="1" key="1">
    <citation type="submission" date="2020-06" db="EMBL/GenBank/DDBJ databases">
        <authorList>
            <person name="Li T."/>
            <person name="Hu X."/>
            <person name="Zhang T."/>
            <person name="Song X."/>
            <person name="Zhang H."/>
            <person name="Dai N."/>
            <person name="Sheng W."/>
            <person name="Hou X."/>
            <person name="Wei L."/>
        </authorList>
    </citation>
    <scope>NUCLEOTIDE SEQUENCE</scope>
    <source>
        <strain evidence="1">G01</strain>
        <tissue evidence="1">Leaf</tissue>
    </source>
</reference>
<dbReference type="EMBL" id="JACGWK010000010">
    <property type="protein sequence ID" value="KAL0331656.1"/>
    <property type="molecule type" value="Genomic_DNA"/>
</dbReference>
<dbReference type="AlphaFoldDB" id="A0AAW2MMD3"/>
<gene>
    <name evidence="1" type="ORF">Sangu_1711100</name>
</gene>
<organism evidence="1">
    <name type="scientific">Sesamum angustifolium</name>
    <dbReference type="NCBI Taxonomy" id="2727405"/>
    <lineage>
        <taxon>Eukaryota</taxon>
        <taxon>Viridiplantae</taxon>
        <taxon>Streptophyta</taxon>
        <taxon>Embryophyta</taxon>
        <taxon>Tracheophyta</taxon>
        <taxon>Spermatophyta</taxon>
        <taxon>Magnoliopsida</taxon>
        <taxon>eudicotyledons</taxon>
        <taxon>Gunneridae</taxon>
        <taxon>Pentapetalae</taxon>
        <taxon>asterids</taxon>
        <taxon>lamiids</taxon>
        <taxon>Lamiales</taxon>
        <taxon>Pedaliaceae</taxon>
        <taxon>Sesamum</taxon>
    </lineage>
</organism>
<comment type="caution">
    <text evidence="1">The sequence shown here is derived from an EMBL/GenBank/DDBJ whole genome shotgun (WGS) entry which is preliminary data.</text>
</comment>
<reference evidence="1" key="2">
    <citation type="journal article" date="2024" name="Plant">
        <title>Genomic evolution and insights into agronomic trait innovations of Sesamum species.</title>
        <authorList>
            <person name="Miao H."/>
            <person name="Wang L."/>
            <person name="Qu L."/>
            <person name="Liu H."/>
            <person name="Sun Y."/>
            <person name="Le M."/>
            <person name="Wang Q."/>
            <person name="Wei S."/>
            <person name="Zheng Y."/>
            <person name="Lin W."/>
            <person name="Duan Y."/>
            <person name="Cao H."/>
            <person name="Xiong S."/>
            <person name="Wang X."/>
            <person name="Wei L."/>
            <person name="Li C."/>
            <person name="Ma Q."/>
            <person name="Ju M."/>
            <person name="Zhao R."/>
            <person name="Li G."/>
            <person name="Mu C."/>
            <person name="Tian Q."/>
            <person name="Mei H."/>
            <person name="Zhang T."/>
            <person name="Gao T."/>
            <person name="Zhang H."/>
        </authorList>
    </citation>
    <scope>NUCLEOTIDE SEQUENCE</scope>
    <source>
        <strain evidence="1">G01</strain>
    </source>
</reference>
<evidence type="ECO:0000313" key="1">
    <source>
        <dbReference type="EMBL" id="KAL0331656.1"/>
    </source>
</evidence>
<sequence length="125" mass="13652">MSSSLIADTSGASSETTLILVKATMSSLCSLMKWNVGCDLFPAVSRAADINFSSTISPLFRWGLFYHESYTGPLIHSGNFEISGKLGDIVWTEARAPNSYHSWTSSGLDPSIILRVWRWPCASST</sequence>